<dbReference type="Proteomes" id="UP001530400">
    <property type="component" value="Unassembled WGS sequence"/>
</dbReference>
<keyword evidence="1" id="KW-0732">Signal</keyword>
<reference evidence="2 3" key="1">
    <citation type="submission" date="2024-10" db="EMBL/GenBank/DDBJ databases">
        <title>Updated reference genomes for cyclostephanoid diatoms.</title>
        <authorList>
            <person name="Roberts W.R."/>
            <person name="Alverson A.J."/>
        </authorList>
    </citation>
    <scope>NUCLEOTIDE SEQUENCE [LARGE SCALE GENOMIC DNA]</scope>
    <source>
        <strain evidence="2 3">AJA010-31</strain>
    </source>
</reference>
<accession>A0ABD3N0G4</accession>
<gene>
    <name evidence="2" type="ORF">ACHAWO_011546</name>
</gene>
<sequence>MKDIYFLILLCLTLAPSSAAFQSIYTWTTRSILSMSKSPSNLEISTLFNILRDTSILYDPSRGTCCRNKCSGCTYLDSDGNFAYDEFTSNEEKGGWIAPYTKVDFGEKIHESAWGKLLFGNNNEIEKNDLSSILLEADVSNEAIDALWATISPSVGYPRLKSDEVIRAIKGIEGSNSDMGGAVDYTSFHKAMLSSASLGDVVAIIEYDAMEKEELLALCLERGMKTNFPKMKRIIIEELRFFDANGRQGKRHPTKNTLS</sequence>
<dbReference type="AlphaFoldDB" id="A0ABD3N0G4"/>
<comment type="caution">
    <text evidence="2">The sequence shown here is derived from an EMBL/GenBank/DDBJ whole genome shotgun (WGS) entry which is preliminary data.</text>
</comment>
<evidence type="ECO:0000313" key="2">
    <source>
        <dbReference type="EMBL" id="KAL3769600.1"/>
    </source>
</evidence>
<proteinExistence type="predicted"/>
<organism evidence="2 3">
    <name type="scientific">Cyclotella atomus</name>
    <dbReference type="NCBI Taxonomy" id="382360"/>
    <lineage>
        <taxon>Eukaryota</taxon>
        <taxon>Sar</taxon>
        <taxon>Stramenopiles</taxon>
        <taxon>Ochrophyta</taxon>
        <taxon>Bacillariophyta</taxon>
        <taxon>Coscinodiscophyceae</taxon>
        <taxon>Thalassiosirophycidae</taxon>
        <taxon>Stephanodiscales</taxon>
        <taxon>Stephanodiscaceae</taxon>
        <taxon>Cyclotella</taxon>
    </lineage>
</organism>
<feature type="signal peptide" evidence="1">
    <location>
        <begin position="1"/>
        <end position="19"/>
    </location>
</feature>
<dbReference type="EMBL" id="JALLPJ020001329">
    <property type="protein sequence ID" value="KAL3769600.1"/>
    <property type="molecule type" value="Genomic_DNA"/>
</dbReference>
<keyword evidence="3" id="KW-1185">Reference proteome</keyword>
<name>A0ABD3N0G4_9STRA</name>
<evidence type="ECO:0000313" key="3">
    <source>
        <dbReference type="Proteomes" id="UP001530400"/>
    </source>
</evidence>
<feature type="chain" id="PRO_5044887945" evidence="1">
    <location>
        <begin position="20"/>
        <end position="259"/>
    </location>
</feature>
<evidence type="ECO:0000256" key="1">
    <source>
        <dbReference type="SAM" id="SignalP"/>
    </source>
</evidence>
<protein>
    <submittedName>
        <fullName evidence="2">Uncharacterized protein</fullName>
    </submittedName>
</protein>